<accession>A0A2U1JFJ0</accession>
<dbReference type="PROSITE" id="PS51037">
    <property type="entry name" value="YEATS"/>
    <property type="match status" value="1"/>
</dbReference>
<evidence type="ECO:0000256" key="3">
    <source>
        <dbReference type="ARBA" id="ARBA00023163"/>
    </source>
</evidence>
<protein>
    <recommendedName>
        <fullName evidence="1">Protein AF-9 homolog</fullName>
    </recommendedName>
</protein>
<dbReference type="Proteomes" id="UP000245591">
    <property type="component" value="Unassembled WGS sequence"/>
</dbReference>
<comment type="subcellular location">
    <subcellularLocation>
        <location evidence="5">Nucleus</location>
    </subcellularLocation>
</comment>
<dbReference type="GO" id="GO:0000785">
    <property type="term" value="C:chromatin"/>
    <property type="evidence" value="ECO:0007669"/>
    <property type="project" value="UniProtKB-ARBA"/>
</dbReference>
<dbReference type="AlphaFoldDB" id="A0A2U1JFJ0"/>
<evidence type="ECO:0000256" key="1">
    <source>
        <dbReference type="ARBA" id="ARBA00022408"/>
    </source>
</evidence>
<evidence type="ECO:0000313" key="8">
    <source>
        <dbReference type="EMBL" id="PWA03764.1"/>
    </source>
</evidence>
<dbReference type="EMBL" id="MBFU01000003">
    <property type="protein sequence ID" value="PWA03764.1"/>
    <property type="molecule type" value="Genomic_DNA"/>
</dbReference>
<keyword evidence="3" id="KW-0804">Transcription</keyword>
<dbReference type="InterPro" id="IPR038704">
    <property type="entry name" value="YEAST_sf"/>
</dbReference>
<evidence type="ECO:0000256" key="2">
    <source>
        <dbReference type="ARBA" id="ARBA00023015"/>
    </source>
</evidence>
<feature type="coiled-coil region" evidence="6">
    <location>
        <begin position="190"/>
        <end position="224"/>
    </location>
</feature>
<keyword evidence="9" id="KW-1185">Reference proteome</keyword>
<dbReference type="Pfam" id="PF03366">
    <property type="entry name" value="YEATS"/>
    <property type="match status" value="1"/>
</dbReference>
<dbReference type="PANTHER" id="PTHR47573:SF1">
    <property type="entry name" value="PROTEIN AF-9 HOMOLOG"/>
    <property type="match status" value="1"/>
</dbReference>
<dbReference type="InterPro" id="IPR005033">
    <property type="entry name" value="YEATS"/>
</dbReference>
<proteinExistence type="predicted"/>
<evidence type="ECO:0000256" key="4">
    <source>
        <dbReference type="ARBA" id="ARBA00023242"/>
    </source>
</evidence>
<dbReference type="InterPro" id="IPR055129">
    <property type="entry name" value="YEATS_dom"/>
</dbReference>
<keyword evidence="2" id="KW-0805">Transcription regulation</keyword>
<dbReference type="Gene3D" id="2.60.40.1970">
    <property type="entry name" value="YEATS domain"/>
    <property type="match status" value="1"/>
</dbReference>
<gene>
    <name evidence="8" type="ORF">BB558_000060</name>
</gene>
<name>A0A2U1JFJ0_SMIAN</name>
<comment type="caution">
    <text evidence="8">The sequence shown here is derived from an EMBL/GenBank/DDBJ whole genome shotgun (WGS) entry which is preliminary data.</text>
</comment>
<evidence type="ECO:0000256" key="6">
    <source>
        <dbReference type="SAM" id="Coils"/>
    </source>
</evidence>
<evidence type="ECO:0000259" key="7">
    <source>
        <dbReference type="PROSITE" id="PS51037"/>
    </source>
</evidence>
<keyword evidence="6" id="KW-0175">Coiled coil</keyword>
<evidence type="ECO:0000256" key="5">
    <source>
        <dbReference type="PROSITE-ProRule" id="PRU00376"/>
    </source>
</evidence>
<dbReference type="GO" id="GO:0006355">
    <property type="term" value="P:regulation of DNA-templated transcription"/>
    <property type="evidence" value="ECO:0007669"/>
    <property type="project" value="InterPro"/>
</dbReference>
<dbReference type="GO" id="GO:0005634">
    <property type="term" value="C:nucleus"/>
    <property type="evidence" value="ECO:0007669"/>
    <property type="project" value="UniProtKB-SubCell"/>
</dbReference>
<sequence length="226" mass="26059">MSSKGQKRLKGVVVCRPFIYGNVAIELIPKKQDHTHEWTVFVKSCDGSDLSHIFEKVEIKLHETFFNSNRVLKNPPYKVTETGWGEFEVIIKLHFPACSAEKPISLYHMLKLYPPESQAATWPKNKQIFSDPTEEFFEILLANKGPGLPVTVGSEHPFSKQTVFPINFIYTHIPGLELELSESKLLDEALLKTRDQQKEYRTQLETMEKRIDQLRSEIAILETQSR</sequence>
<keyword evidence="4 5" id="KW-0539">Nucleus</keyword>
<dbReference type="PANTHER" id="PTHR47573">
    <property type="entry name" value="PROTEIN AF-9 HOMOLOG"/>
    <property type="match status" value="1"/>
</dbReference>
<evidence type="ECO:0000313" key="9">
    <source>
        <dbReference type="Proteomes" id="UP000245591"/>
    </source>
</evidence>
<reference evidence="8 9" key="1">
    <citation type="journal article" date="2018" name="MBio">
        <title>Comparative Genomics Reveals the Core Gene Toolbox for the Fungus-Insect Symbiosis.</title>
        <authorList>
            <person name="Wang Y."/>
            <person name="Stata M."/>
            <person name="Wang W."/>
            <person name="Stajich J.E."/>
            <person name="White M.M."/>
            <person name="Moncalvo J.M."/>
        </authorList>
    </citation>
    <scope>NUCLEOTIDE SEQUENCE [LARGE SCALE GENOMIC DNA]</scope>
    <source>
        <strain evidence="8 9">AUS-126-30</strain>
    </source>
</reference>
<feature type="domain" description="YEATS" evidence="7">
    <location>
        <begin position="8"/>
        <end position="143"/>
    </location>
</feature>
<organism evidence="8 9">
    <name type="scientific">Smittium angustum</name>
    <dbReference type="NCBI Taxonomy" id="133377"/>
    <lineage>
        <taxon>Eukaryota</taxon>
        <taxon>Fungi</taxon>
        <taxon>Fungi incertae sedis</taxon>
        <taxon>Zoopagomycota</taxon>
        <taxon>Kickxellomycotina</taxon>
        <taxon>Harpellomycetes</taxon>
        <taxon>Harpellales</taxon>
        <taxon>Legeriomycetaceae</taxon>
        <taxon>Smittium</taxon>
    </lineage>
</organism>